<proteinExistence type="predicted"/>
<dbReference type="AlphaFoldDB" id="A0A0E9XV11"/>
<reference evidence="1" key="2">
    <citation type="journal article" date="2015" name="Fish Shellfish Immunol.">
        <title>Early steps in the European eel (Anguilla anguilla)-Vibrio vulnificus interaction in the gills: Role of the RtxA13 toxin.</title>
        <authorList>
            <person name="Callol A."/>
            <person name="Pajuelo D."/>
            <person name="Ebbesson L."/>
            <person name="Teles M."/>
            <person name="MacKenzie S."/>
            <person name="Amaro C."/>
        </authorList>
    </citation>
    <scope>NUCLEOTIDE SEQUENCE</scope>
</reference>
<reference evidence="1" key="1">
    <citation type="submission" date="2014-11" db="EMBL/GenBank/DDBJ databases">
        <authorList>
            <person name="Amaro Gonzalez C."/>
        </authorList>
    </citation>
    <scope>NUCLEOTIDE SEQUENCE</scope>
</reference>
<sequence>MVSENWEIMVSRIRPKKQRK</sequence>
<name>A0A0E9XV11_ANGAN</name>
<protein>
    <submittedName>
        <fullName evidence="1">Uncharacterized protein</fullName>
    </submittedName>
</protein>
<evidence type="ECO:0000313" key="1">
    <source>
        <dbReference type="EMBL" id="JAI05529.1"/>
    </source>
</evidence>
<dbReference type="EMBL" id="GBXM01003049">
    <property type="protein sequence ID" value="JAI05529.1"/>
    <property type="molecule type" value="Transcribed_RNA"/>
</dbReference>
<organism evidence="1">
    <name type="scientific">Anguilla anguilla</name>
    <name type="common">European freshwater eel</name>
    <name type="synonym">Muraena anguilla</name>
    <dbReference type="NCBI Taxonomy" id="7936"/>
    <lineage>
        <taxon>Eukaryota</taxon>
        <taxon>Metazoa</taxon>
        <taxon>Chordata</taxon>
        <taxon>Craniata</taxon>
        <taxon>Vertebrata</taxon>
        <taxon>Euteleostomi</taxon>
        <taxon>Actinopterygii</taxon>
        <taxon>Neopterygii</taxon>
        <taxon>Teleostei</taxon>
        <taxon>Anguilliformes</taxon>
        <taxon>Anguillidae</taxon>
        <taxon>Anguilla</taxon>
    </lineage>
</organism>
<accession>A0A0E9XV11</accession>